<proteinExistence type="inferred from homology"/>
<keyword evidence="3" id="KW-0324">Glycolysis</keyword>
<comment type="subcellular location">
    <subcellularLocation>
        <location evidence="3">Cytoplasm</location>
    </subcellularLocation>
</comment>
<organism evidence="5 6">
    <name type="scientific">Litoribaculum gwangyangense</name>
    <dbReference type="NCBI Taxonomy" id="1130722"/>
    <lineage>
        <taxon>Bacteria</taxon>
        <taxon>Pseudomonadati</taxon>
        <taxon>Bacteroidota</taxon>
        <taxon>Flavobacteriia</taxon>
        <taxon>Flavobacteriales</taxon>
        <taxon>Flavobacteriaceae</taxon>
        <taxon>Litoribaculum</taxon>
    </lineage>
</organism>
<dbReference type="CDD" id="cd24008">
    <property type="entry name" value="ASKHA_NBD_GLK"/>
    <property type="match status" value="1"/>
</dbReference>
<name>A0ABP9CHF0_9FLAO</name>
<dbReference type="InterPro" id="IPR003836">
    <property type="entry name" value="Glucokinase"/>
</dbReference>
<dbReference type="Proteomes" id="UP001501433">
    <property type="component" value="Unassembled WGS sequence"/>
</dbReference>
<dbReference type="HAMAP" id="MF_00524">
    <property type="entry name" value="Glucokinase"/>
    <property type="match status" value="1"/>
</dbReference>
<gene>
    <name evidence="3 5" type="primary">glk</name>
    <name evidence="5" type="ORF">GCM10023330_16720</name>
</gene>
<dbReference type="RefSeq" id="WP_345276500.1">
    <property type="nucleotide sequence ID" value="NZ_BAABJW010000002.1"/>
</dbReference>
<protein>
    <recommendedName>
        <fullName evidence="3">Glucokinase</fullName>
        <ecNumber evidence="3">2.7.1.2</ecNumber>
    </recommendedName>
    <alternativeName>
        <fullName evidence="3">Glucose kinase</fullName>
    </alternativeName>
</protein>
<evidence type="ECO:0000256" key="3">
    <source>
        <dbReference type="HAMAP-Rule" id="MF_00524"/>
    </source>
</evidence>
<keyword evidence="2 3" id="KW-0418">Kinase</keyword>
<keyword evidence="6" id="KW-1185">Reference proteome</keyword>
<evidence type="ECO:0000256" key="2">
    <source>
        <dbReference type="ARBA" id="ARBA00022777"/>
    </source>
</evidence>
<dbReference type="Gene3D" id="3.40.367.20">
    <property type="match status" value="1"/>
</dbReference>
<dbReference type="PANTHER" id="PTHR47363">
    <property type="entry name" value="GLUCOKINASE"/>
    <property type="match status" value="1"/>
</dbReference>
<keyword evidence="1 3" id="KW-0808">Transferase</keyword>
<accession>A0ABP9CHF0</accession>
<keyword evidence="3" id="KW-0547">Nucleotide-binding</keyword>
<dbReference type="PANTHER" id="PTHR47363:SF1">
    <property type="entry name" value="GLUCOKINASE"/>
    <property type="match status" value="1"/>
</dbReference>
<comment type="catalytic activity">
    <reaction evidence="3">
        <text>D-glucose + ATP = D-glucose 6-phosphate + ADP + H(+)</text>
        <dbReference type="Rhea" id="RHEA:17825"/>
        <dbReference type="ChEBI" id="CHEBI:4167"/>
        <dbReference type="ChEBI" id="CHEBI:15378"/>
        <dbReference type="ChEBI" id="CHEBI:30616"/>
        <dbReference type="ChEBI" id="CHEBI:61548"/>
        <dbReference type="ChEBI" id="CHEBI:456216"/>
        <dbReference type="EC" id="2.7.1.2"/>
    </reaction>
</comment>
<sequence>MVGKTEYISLINKPLFPIYSSSNSNAKKDCTILAADIGGTKTNLALFQAKEGKLSTLNEKFYPTKNYNSFIAMLKYFNTNSHIPIDCISLGVAGPVINGKVQGTNFPWVIDREEISKELQISSVSIINDMEANAYGLALLREKDLLEIQKGSNISGNAAIISPGTGLGEVGIFWDGMHYHPFATEGGHCDFSPRNDLELNLWTCMHKKYNHVSWERIISGSGIYDIYQFLIEHKKLYEPEYIKQKMFLENPAAVITNLGMNGKDTTCKETLNLFIKFLAVESAQLALKLKATGGIFIGGGIVPKIIQGFDKTIFKTNFSQSGRLNKLLAMVPVKIILNEKTPLLGAAYYGYLVHNN</sequence>
<comment type="similarity">
    <text evidence="3 4">Belongs to the bacterial glucokinase family.</text>
</comment>
<evidence type="ECO:0000313" key="6">
    <source>
        <dbReference type="Proteomes" id="UP001501433"/>
    </source>
</evidence>
<keyword evidence="3" id="KW-0067">ATP-binding</keyword>
<dbReference type="Pfam" id="PF02685">
    <property type="entry name" value="Glucokinase"/>
    <property type="match status" value="1"/>
</dbReference>
<dbReference type="EMBL" id="BAABJW010000002">
    <property type="protein sequence ID" value="GAA4810345.1"/>
    <property type="molecule type" value="Genomic_DNA"/>
</dbReference>
<dbReference type="Gene3D" id="3.30.420.40">
    <property type="match status" value="1"/>
</dbReference>
<evidence type="ECO:0000256" key="1">
    <source>
        <dbReference type="ARBA" id="ARBA00022679"/>
    </source>
</evidence>
<keyword evidence="3" id="KW-0963">Cytoplasm</keyword>
<dbReference type="InterPro" id="IPR043129">
    <property type="entry name" value="ATPase_NBD"/>
</dbReference>
<evidence type="ECO:0000313" key="5">
    <source>
        <dbReference type="EMBL" id="GAA4810345.1"/>
    </source>
</evidence>
<dbReference type="SUPFAM" id="SSF53067">
    <property type="entry name" value="Actin-like ATPase domain"/>
    <property type="match status" value="1"/>
</dbReference>
<feature type="binding site" evidence="3">
    <location>
        <begin position="35"/>
        <end position="40"/>
    </location>
    <ligand>
        <name>ATP</name>
        <dbReference type="ChEBI" id="CHEBI:30616"/>
    </ligand>
</feature>
<dbReference type="EC" id="2.7.1.2" evidence="3"/>
<evidence type="ECO:0000256" key="4">
    <source>
        <dbReference type="RuleBase" id="RU004046"/>
    </source>
</evidence>
<comment type="caution">
    <text evidence="5">The sequence shown here is derived from an EMBL/GenBank/DDBJ whole genome shotgun (WGS) entry which is preliminary data.</text>
</comment>
<reference evidence="6" key="1">
    <citation type="journal article" date="2019" name="Int. J. Syst. Evol. Microbiol.">
        <title>The Global Catalogue of Microorganisms (GCM) 10K type strain sequencing project: providing services to taxonomists for standard genome sequencing and annotation.</title>
        <authorList>
            <consortium name="The Broad Institute Genomics Platform"/>
            <consortium name="The Broad Institute Genome Sequencing Center for Infectious Disease"/>
            <person name="Wu L."/>
            <person name="Ma J."/>
        </authorList>
    </citation>
    <scope>NUCLEOTIDE SEQUENCE [LARGE SCALE GENOMIC DNA]</scope>
    <source>
        <strain evidence="6">JCM 18325</strain>
    </source>
</reference>
<dbReference type="NCBIfam" id="TIGR00749">
    <property type="entry name" value="glk"/>
    <property type="match status" value="1"/>
</dbReference>